<reference evidence="5 6" key="1">
    <citation type="submission" date="2023-02" db="EMBL/GenBank/DDBJ databases">
        <authorList>
            <person name="Mo P."/>
        </authorList>
    </citation>
    <scope>NUCLEOTIDE SEQUENCE [LARGE SCALE GENOMIC DNA]</scope>
    <source>
        <strain evidence="5 6">HUAS 3</strain>
    </source>
</reference>
<dbReference type="Gene3D" id="3.40.50.150">
    <property type="entry name" value="Vaccinia Virus protein VP39"/>
    <property type="match status" value="1"/>
</dbReference>
<dbReference type="SUPFAM" id="SSF53335">
    <property type="entry name" value="S-adenosyl-L-methionine-dependent methyltransferases"/>
    <property type="match status" value="1"/>
</dbReference>
<keyword evidence="1 5" id="KW-0489">Methyltransferase</keyword>
<sequence length="213" mass="23744">MELLSAAETTAYWDDRHRREGDLRSGGDVSFDEATNEMFYVRRLGILLDLLGQHSDPVAPRYLLDAGCGKGWFSRALARFGHRVDGIDASPSALAEGRTLGGGPRYHESTLADWHSPWPYDAVVSIDVLFHVLDEEQWQASLRNLAALVRLGGRLVVSDQGEPGRRVYGNYQVGRGPDRYRSVLSPAGFRADGWHPYRFRGSPIGFHAFTRTG</sequence>
<feature type="domain" description="Methyltransferase" evidence="4">
    <location>
        <begin position="64"/>
        <end position="153"/>
    </location>
</feature>
<evidence type="ECO:0000256" key="1">
    <source>
        <dbReference type="ARBA" id="ARBA00022603"/>
    </source>
</evidence>
<dbReference type="GO" id="GO:0008168">
    <property type="term" value="F:methyltransferase activity"/>
    <property type="evidence" value="ECO:0007669"/>
    <property type="project" value="UniProtKB-KW"/>
</dbReference>
<accession>A0ABY7ZXK0</accession>
<keyword evidence="3" id="KW-0949">S-adenosyl-L-methionine</keyword>
<dbReference type="GO" id="GO:0032259">
    <property type="term" value="P:methylation"/>
    <property type="evidence" value="ECO:0007669"/>
    <property type="project" value="UniProtKB-KW"/>
</dbReference>
<evidence type="ECO:0000313" key="5">
    <source>
        <dbReference type="EMBL" id="WDZ87817.1"/>
    </source>
</evidence>
<evidence type="ECO:0000313" key="6">
    <source>
        <dbReference type="Proteomes" id="UP001219605"/>
    </source>
</evidence>
<dbReference type="RefSeq" id="WP_275034828.1">
    <property type="nucleotide sequence ID" value="NZ_CP118615.1"/>
</dbReference>
<evidence type="ECO:0000259" key="4">
    <source>
        <dbReference type="Pfam" id="PF13649"/>
    </source>
</evidence>
<keyword evidence="6" id="KW-1185">Reference proteome</keyword>
<evidence type="ECO:0000256" key="2">
    <source>
        <dbReference type="ARBA" id="ARBA00022679"/>
    </source>
</evidence>
<dbReference type="PANTHER" id="PTHR43464:SF19">
    <property type="entry name" value="UBIQUINONE BIOSYNTHESIS O-METHYLTRANSFERASE, MITOCHONDRIAL"/>
    <property type="match status" value="1"/>
</dbReference>
<dbReference type="PANTHER" id="PTHR43464">
    <property type="entry name" value="METHYLTRANSFERASE"/>
    <property type="match status" value="1"/>
</dbReference>
<gene>
    <name evidence="5" type="ORF">PVK37_16115</name>
</gene>
<dbReference type="InterPro" id="IPR041698">
    <property type="entry name" value="Methyltransf_25"/>
</dbReference>
<dbReference type="Pfam" id="PF13649">
    <property type="entry name" value="Methyltransf_25"/>
    <property type="match status" value="1"/>
</dbReference>
<dbReference type="Proteomes" id="UP001219605">
    <property type="component" value="Chromosome"/>
</dbReference>
<dbReference type="EMBL" id="CP118615">
    <property type="protein sequence ID" value="WDZ87817.1"/>
    <property type="molecule type" value="Genomic_DNA"/>
</dbReference>
<dbReference type="InterPro" id="IPR029063">
    <property type="entry name" value="SAM-dependent_MTases_sf"/>
</dbReference>
<protein>
    <submittedName>
        <fullName evidence="5">Methyltransferase domain-containing protein</fullName>
    </submittedName>
</protein>
<proteinExistence type="predicted"/>
<keyword evidence="2" id="KW-0808">Transferase</keyword>
<evidence type="ECO:0000256" key="3">
    <source>
        <dbReference type="ARBA" id="ARBA00022691"/>
    </source>
</evidence>
<name>A0ABY7ZXK0_9ACTN</name>
<organism evidence="5 6">
    <name type="scientific">Micromonospora cathayae</name>
    <dbReference type="NCBI Taxonomy" id="3028804"/>
    <lineage>
        <taxon>Bacteria</taxon>
        <taxon>Bacillati</taxon>
        <taxon>Actinomycetota</taxon>
        <taxon>Actinomycetes</taxon>
        <taxon>Micromonosporales</taxon>
        <taxon>Micromonosporaceae</taxon>
        <taxon>Micromonospora</taxon>
    </lineage>
</organism>
<dbReference type="CDD" id="cd02440">
    <property type="entry name" value="AdoMet_MTases"/>
    <property type="match status" value="1"/>
</dbReference>